<proteinExistence type="predicted"/>
<dbReference type="PANTHER" id="PTHR31293">
    <property type="entry name" value="RNI-LIKE SUPERFAMILY PROTEIN"/>
    <property type="match status" value="1"/>
</dbReference>
<dbReference type="STRING" id="218851.A0A2G5ESR1"/>
<name>A0A2G5ESR1_AQUCA</name>
<feature type="domain" description="F-box" evidence="1">
    <location>
        <begin position="21"/>
        <end position="70"/>
    </location>
</feature>
<protein>
    <recommendedName>
        <fullName evidence="1">F-box domain-containing protein</fullName>
    </recommendedName>
</protein>
<reference evidence="2 3" key="1">
    <citation type="submission" date="2017-09" db="EMBL/GenBank/DDBJ databases">
        <title>WGS assembly of Aquilegia coerulea Goldsmith.</title>
        <authorList>
            <person name="Hodges S."/>
            <person name="Kramer E."/>
            <person name="Nordborg M."/>
            <person name="Tomkins J."/>
            <person name="Borevitz J."/>
            <person name="Derieg N."/>
            <person name="Yan J."/>
            <person name="Mihaltcheva S."/>
            <person name="Hayes R.D."/>
            <person name="Rokhsar D."/>
        </authorList>
    </citation>
    <scope>NUCLEOTIDE SEQUENCE [LARGE SCALE GENOMIC DNA]</scope>
    <source>
        <strain evidence="3">cv. Goldsmith</strain>
    </source>
</reference>
<accession>A0A2G5ESR1</accession>
<evidence type="ECO:0000313" key="3">
    <source>
        <dbReference type="Proteomes" id="UP000230069"/>
    </source>
</evidence>
<dbReference type="InterPro" id="IPR001810">
    <property type="entry name" value="F-box_dom"/>
</dbReference>
<keyword evidence="3" id="KW-1185">Reference proteome</keyword>
<dbReference type="Proteomes" id="UP000230069">
    <property type="component" value="Unassembled WGS sequence"/>
</dbReference>
<dbReference type="InterPro" id="IPR055294">
    <property type="entry name" value="FBL60-like"/>
</dbReference>
<dbReference type="PANTHER" id="PTHR31293:SF12">
    <property type="entry name" value="RNI-LIKE SUPERFAMILY PROTEIN"/>
    <property type="match status" value="1"/>
</dbReference>
<dbReference type="AlphaFoldDB" id="A0A2G5ESR1"/>
<dbReference type="PROSITE" id="PS50181">
    <property type="entry name" value="FBOX"/>
    <property type="match status" value="1"/>
</dbReference>
<dbReference type="OrthoDB" id="612216at2759"/>
<evidence type="ECO:0000313" key="2">
    <source>
        <dbReference type="EMBL" id="PIA58722.1"/>
    </source>
</evidence>
<organism evidence="2 3">
    <name type="scientific">Aquilegia coerulea</name>
    <name type="common">Rocky mountain columbine</name>
    <dbReference type="NCBI Taxonomy" id="218851"/>
    <lineage>
        <taxon>Eukaryota</taxon>
        <taxon>Viridiplantae</taxon>
        <taxon>Streptophyta</taxon>
        <taxon>Embryophyta</taxon>
        <taxon>Tracheophyta</taxon>
        <taxon>Spermatophyta</taxon>
        <taxon>Magnoliopsida</taxon>
        <taxon>Ranunculales</taxon>
        <taxon>Ranunculaceae</taxon>
        <taxon>Thalictroideae</taxon>
        <taxon>Aquilegia</taxon>
    </lineage>
</organism>
<dbReference type="EMBL" id="KZ305022">
    <property type="protein sequence ID" value="PIA58722.1"/>
    <property type="molecule type" value="Genomic_DNA"/>
</dbReference>
<dbReference type="InterPro" id="IPR036047">
    <property type="entry name" value="F-box-like_dom_sf"/>
</dbReference>
<sequence>MKNKLCCSSTSSSQEQNSIVEDRLTSLPEPIRNYIVSFLPIEDSVKLTVLSTQWRNISSSLSSLKFYQSHFLDMTKGEDTDFRNLVDRLLINHDSSNVTIFCLSVQVDDEIITDLHLNSWITFDDEIITDLHLNSWITFAVKHNVQDFFLSLLSREVYKLPCAFFSCDTLTAPSIAYCHIFS</sequence>
<evidence type="ECO:0000259" key="1">
    <source>
        <dbReference type="PROSITE" id="PS50181"/>
    </source>
</evidence>
<gene>
    <name evidence="2" type="ORF">AQUCO_00500574v1</name>
</gene>
<dbReference type="SUPFAM" id="SSF81383">
    <property type="entry name" value="F-box domain"/>
    <property type="match status" value="1"/>
</dbReference>
<dbReference type="InParanoid" id="A0A2G5ESR1"/>
<dbReference type="Pfam" id="PF00646">
    <property type="entry name" value="F-box"/>
    <property type="match status" value="1"/>
</dbReference>